<dbReference type="AlphaFoldDB" id="A0A1M5AUA5"/>
<dbReference type="Proteomes" id="UP000184041">
    <property type="component" value="Unassembled WGS sequence"/>
</dbReference>
<evidence type="ECO:0000256" key="1">
    <source>
        <dbReference type="SAM" id="SignalP"/>
    </source>
</evidence>
<organism evidence="2 3">
    <name type="scientific">Fodinibius roseus</name>
    <dbReference type="NCBI Taxonomy" id="1194090"/>
    <lineage>
        <taxon>Bacteria</taxon>
        <taxon>Pseudomonadati</taxon>
        <taxon>Balneolota</taxon>
        <taxon>Balneolia</taxon>
        <taxon>Balneolales</taxon>
        <taxon>Balneolaceae</taxon>
        <taxon>Fodinibius</taxon>
    </lineage>
</organism>
<feature type="chain" id="PRO_5013155203" evidence="1">
    <location>
        <begin position="26"/>
        <end position="152"/>
    </location>
</feature>
<accession>A0A1M5AUA5</accession>
<name>A0A1M5AUA5_9BACT</name>
<dbReference type="PROSITE" id="PS51257">
    <property type="entry name" value="PROKAR_LIPOPROTEIN"/>
    <property type="match status" value="1"/>
</dbReference>
<evidence type="ECO:0000313" key="2">
    <source>
        <dbReference type="EMBL" id="SHF33657.1"/>
    </source>
</evidence>
<sequence length="152" mass="17148">MRLYLLNIKPTPLTFVLSLWLLATACSQEPAEIHYGSDECAHCKMMITDNRFASQMVTEKGKAYKFDAIECMTAYAREHPETSDGALRYVSNYNEGGTWLPATKAQYVKSEVVNSPMGESLLAFPSPEEAKRHIAERPGKLLEWEELSQLGR</sequence>
<dbReference type="SUPFAM" id="SSF160387">
    <property type="entry name" value="NosL/MerB-like"/>
    <property type="match status" value="1"/>
</dbReference>
<keyword evidence="3" id="KW-1185">Reference proteome</keyword>
<feature type="signal peptide" evidence="1">
    <location>
        <begin position="1"/>
        <end position="25"/>
    </location>
</feature>
<dbReference type="OrthoDB" id="9792749at2"/>
<dbReference type="EMBL" id="FQUS01000007">
    <property type="protein sequence ID" value="SHF33657.1"/>
    <property type="molecule type" value="Genomic_DNA"/>
</dbReference>
<protein>
    <submittedName>
        <fullName evidence="2">Copper chaperone NosL</fullName>
    </submittedName>
</protein>
<proteinExistence type="predicted"/>
<dbReference type="PANTHER" id="PTHR41247:SF1">
    <property type="entry name" value="HTH-TYPE TRANSCRIPTIONAL REPRESSOR YCNK"/>
    <property type="match status" value="1"/>
</dbReference>
<dbReference type="InterPro" id="IPR008719">
    <property type="entry name" value="N2O_reductase_NosL"/>
</dbReference>
<dbReference type="Pfam" id="PF05573">
    <property type="entry name" value="NosL"/>
    <property type="match status" value="1"/>
</dbReference>
<evidence type="ECO:0000313" key="3">
    <source>
        <dbReference type="Proteomes" id="UP000184041"/>
    </source>
</evidence>
<gene>
    <name evidence="2" type="ORF">SAMN05443144_107172</name>
</gene>
<dbReference type="RefSeq" id="WP_073062265.1">
    <property type="nucleotide sequence ID" value="NZ_FQUS01000007.1"/>
</dbReference>
<dbReference type="STRING" id="1194090.SAMN05443144_107172"/>
<dbReference type="PANTHER" id="PTHR41247">
    <property type="entry name" value="HTH-TYPE TRANSCRIPTIONAL REPRESSOR YCNK"/>
    <property type="match status" value="1"/>
</dbReference>
<keyword evidence="1" id="KW-0732">Signal</keyword>
<reference evidence="2 3" key="1">
    <citation type="submission" date="2016-11" db="EMBL/GenBank/DDBJ databases">
        <authorList>
            <person name="Jaros S."/>
            <person name="Januszkiewicz K."/>
            <person name="Wedrychowicz H."/>
        </authorList>
    </citation>
    <scope>NUCLEOTIDE SEQUENCE [LARGE SCALE GENOMIC DNA]</scope>
    <source>
        <strain evidence="2 3">DSM 21986</strain>
    </source>
</reference>